<gene>
    <name evidence="4" type="ORF">BdWA1_000046</name>
</gene>
<keyword evidence="2" id="KW-0802">TPR repeat</keyword>
<dbReference type="Gene3D" id="1.25.40.10">
    <property type="entry name" value="Tetratricopeptide repeat domain"/>
    <property type="match status" value="3"/>
</dbReference>
<dbReference type="GeneID" id="94334344"/>
<dbReference type="EMBL" id="JALLKP010000001">
    <property type="protein sequence ID" value="KAK2197051.1"/>
    <property type="molecule type" value="Genomic_DNA"/>
</dbReference>
<dbReference type="PANTHER" id="PTHR14027">
    <property type="entry name" value="RNA POLYMERASE-ASSOCIATED PROTEIN CTR9"/>
    <property type="match status" value="1"/>
</dbReference>
<evidence type="ECO:0000313" key="5">
    <source>
        <dbReference type="Proteomes" id="UP001214638"/>
    </source>
</evidence>
<organism evidence="4 5">
    <name type="scientific">Babesia duncani</name>
    <dbReference type="NCBI Taxonomy" id="323732"/>
    <lineage>
        <taxon>Eukaryota</taxon>
        <taxon>Sar</taxon>
        <taxon>Alveolata</taxon>
        <taxon>Apicomplexa</taxon>
        <taxon>Aconoidasida</taxon>
        <taxon>Piroplasmida</taxon>
        <taxon>Babesiidae</taxon>
        <taxon>Babesia</taxon>
    </lineage>
</organism>
<dbReference type="SUPFAM" id="SSF48452">
    <property type="entry name" value="TPR-like"/>
    <property type="match status" value="3"/>
</dbReference>
<dbReference type="GO" id="GO:0016593">
    <property type="term" value="C:Cdc73/Paf1 complex"/>
    <property type="evidence" value="ECO:0007669"/>
    <property type="project" value="TreeGrafter"/>
</dbReference>
<reference evidence="4" key="1">
    <citation type="journal article" date="2023" name="Nat. Microbiol.">
        <title>Babesia duncani multi-omics identifies virulence factors and drug targets.</title>
        <authorList>
            <person name="Singh P."/>
            <person name="Lonardi S."/>
            <person name="Liang Q."/>
            <person name="Vydyam P."/>
            <person name="Khabirova E."/>
            <person name="Fang T."/>
            <person name="Gihaz S."/>
            <person name="Thekkiniath J."/>
            <person name="Munshi M."/>
            <person name="Abel S."/>
            <person name="Ciampossin L."/>
            <person name="Batugedara G."/>
            <person name="Gupta M."/>
            <person name="Lu X.M."/>
            <person name="Lenz T."/>
            <person name="Chakravarty S."/>
            <person name="Cornillot E."/>
            <person name="Hu Y."/>
            <person name="Ma W."/>
            <person name="Gonzalez L.M."/>
            <person name="Sanchez S."/>
            <person name="Estrada K."/>
            <person name="Sanchez-Flores A."/>
            <person name="Montero E."/>
            <person name="Harb O.S."/>
            <person name="Le Roch K.G."/>
            <person name="Mamoun C.B."/>
        </authorList>
    </citation>
    <scope>NUCLEOTIDE SEQUENCE</scope>
    <source>
        <strain evidence="4">WA1</strain>
    </source>
</reference>
<accession>A0AAD9UPJ7</accession>
<dbReference type="RefSeq" id="XP_067803893.1">
    <property type="nucleotide sequence ID" value="XM_067945102.1"/>
</dbReference>
<keyword evidence="1" id="KW-0677">Repeat</keyword>
<dbReference type="SMART" id="SM00028">
    <property type="entry name" value="TPR"/>
    <property type="match status" value="3"/>
</dbReference>
<dbReference type="PANTHER" id="PTHR14027:SF2">
    <property type="entry name" value="RNA POLYMERASE-ASSOCIATED PROTEIN CTR9 HOMOLOG"/>
    <property type="match status" value="1"/>
</dbReference>
<evidence type="ECO:0000313" key="4">
    <source>
        <dbReference type="EMBL" id="KAK2197051.1"/>
    </source>
</evidence>
<evidence type="ECO:0000256" key="1">
    <source>
        <dbReference type="ARBA" id="ARBA00022737"/>
    </source>
</evidence>
<proteinExistence type="predicted"/>
<comment type="caution">
    <text evidence="4">The sequence shown here is derived from an EMBL/GenBank/DDBJ whole genome shotgun (WGS) entry which is preliminary data.</text>
</comment>
<dbReference type="GO" id="GO:0006368">
    <property type="term" value="P:transcription elongation by RNA polymerase II"/>
    <property type="evidence" value="ECO:0007669"/>
    <property type="project" value="TreeGrafter"/>
</dbReference>
<name>A0AAD9UPJ7_9APIC</name>
<dbReference type="InterPro" id="IPR011990">
    <property type="entry name" value="TPR-like_helical_dom_sf"/>
</dbReference>
<dbReference type="Proteomes" id="UP001214638">
    <property type="component" value="Unassembled WGS sequence"/>
</dbReference>
<feature type="region of interest" description="Disordered" evidence="3">
    <location>
        <begin position="979"/>
        <end position="998"/>
    </location>
</feature>
<evidence type="ECO:0000256" key="3">
    <source>
        <dbReference type="SAM" id="MobiDB-lite"/>
    </source>
</evidence>
<dbReference type="AlphaFoldDB" id="A0AAD9UPJ7"/>
<feature type="compositionally biased region" description="Basic and acidic residues" evidence="3">
    <location>
        <begin position="979"/>
        <end position="994"/>
    </location>
</feature>
<dbReference type="InterPro" id="IPR031101">
    <property type="entry name" value="Ctr9"/>
</dbReference>
<keyword evidence="5" id="KW-1185">Reference proteome</keyword>
<protein>
    <submittedName>
        <fullName evidence="4">Bifunctional Tetratricopeptide-like helical domain superfamily/Tetratricopeptide repeat/RNA polymerase-associated protein Ctr9</fullName>
    </submittedName>
</protein>
<sequence length="1013" mass="115344">MNSVISDGFGITLNARGRFNLFSSNKTRVWISQDDCTPSNLDKLKDLFKSENVALGYWISLAYIYRNVGNADAFESLLKEAEAHNGTNSAADAVSEIEGLLYSCLAVHEFRQSEQCCHDEKRHERHLDWANHYISKCEGFHQYGWCFAMGQYHLLLFFKTKAIEERNRAKDMFNIAMSLRPNSVIPFIYYANILVMEGHVSAAITFYLHALIIANYYNIVVEKHSSNPKFTENIEYDLLKGHLAYIRSLLLFGLGACKFISGDILEAKGLVEASLNIHEFSGALRLKGAIAAFFMVSDDGEFDKNNCLKTWFNSTIAAYRLDCRNIHSQLTICDLLFQKGQIDECEAYLSDIGAIESVTFQAIFFFIKGKCAHSRQEYVKALEFYQKAIGLRSDMNSVRLNLIKVALALENTGVAREHAEYLLLQPCSQDPNVQRTCGLLYLTLAKEAIDKGRFDLIGTESEGGLGLVDVSCLLFSVHQDVGHLIDERLFKALKLLGNATRAFPDDVYALEYHGKCLEMLIERGRGNFNPQLKQNYEALLAASTNHKLEWTNNYAVVCIKSHDYSKAINALEKLTANVDLDTTTNKALISDPRALVMMFNLAYAKEMNGNISRAQRIYSQISRNYPKYPAPWLRRSIIAFNKSDMESANRYLEQLKIMNRKSMEPWLLRAHMLISTGNYAEGINEINKMTRVINAASFDPYTNTLLSSAVIQRHVSNGNAGAPLPKEALKHAKMGLKRPALCNFYAANCIAVILAHERQLKPAYESFGILLETMTLSPHMKFVACKNMAIFCAATASRKNDASYDRMRMTRANHHFSMAMQHGKLDKSLYIAYGRYLFDARKYEEGLLLLENARLYFPHEVIFEYNQIILLDAMLCKFLRDPDKVASYVEMTRMLAAAKYVESMANYFKVACTRDSTFTSKHYISLSSVQSLANRARDTIIPHLNSALPQLEETFKERQRAKEKRLELQRTIQQAQEEKRLQEQQRQQQERQQEAELSQRLLQEASEIASELL</sequence>
<dbReference type="GO" id="GO:0006355">
    <property type="term" value="P:regulation of DNA-templated transcription"/>
    <property type="evidence" value="ECO:0007669"/>
    <property type="project" value="InterPro"/>
</dbReference>
<dbReference type="KEGG" id="bdw:94334344"/>
<dbReference type="GO" id="GO:0000993">
    <property type="term" value="F:RNA polymerase II complex binding"/>
    <property type="evidence" value="ECO:0007669"/>
    <property type="project" value="TreeGrafter"/>
</dbReference>
<evidence type="ECO:0000256" key="2">
    <source>
        <dbReference type="ARBA" id="ARBA00022803"/>
    </source>
</evidence>
<dbReference type="InterPro" id="IPR019734">
    <property type="entry name" value="TPR_rpt"/>
</dbReference>